<keyword evidence="6" id="KW-1185">Reference proteome</keyword>
<dbReference type="InterPro" id="IPR006709">
    <property type="entry name" value="SSU_processome_Utp14"/>
</dbReference>
<feature type="region of interest" description="Disordered" evidence="4">
    <location>
        <begin position="864"/>
        <end position="913"/>
    </location>
</feature>
<dbReference type="STRING" id="3469.A0A4Y7K2W0"/>
<name>A0A4Y7K2W0_PAPSO</name>
<feature type="region of interest" description="Disordered" evidence="4">
    <location>
        <begin position="1"/>
        <end position="154"/>
    </location>
</feature>
<dbReference type="Pfam" id="PF04615">
    <property type="entry name" value="Utp14"/>
    <property type="match status" value="1"/>
</dbReference>
<feature type="compositionally biased region" description="Acidic residues" evidence="4">
    <location>
        <begin position="591"/>
        <end position="600"/>
    </location>
</feature>
<evidence type="ECO:0000256" key="3">
    <source>
        <dbReference type="ARBA" id="ARBA00023242"/>
    </source>
</evidence>
<feature type="compositionally biased region" description="Acidic residues" evidence="4">
    <location>
        <begin position="462"/>
        <end position="473"/>
    </location>
</feature>
<feature type="compositionally biased region" description="Basic residues" evidence="4">
    <location>
        <begin position="900"/>
        <end position="913"/>
    </location>
</feature>
<feature type="compositionally biased region" description="Basic and acidic residues" evidence="4">
    <location>
        <begin position="873"/>
        <end position="883"/>
    </location>
</feature>
<dbReference type="PANTHER" id="PTHR14150:SF12">
    <property type="entry name" value="U3 SMALL NUCLEOLAR RNA-ASSOCIATED PROTEIN 14 HOMOLOG A"/>
    <property type="match status" value="1"/>
</dbReference>
<feature type="compositionally biased region" description="Polar residues" evidence="4">
    <location>
        <begin position="618"/>
        <end position="627"/>
    </location>
</feature>
<accession>A0A4Y7K2W0</accession>
<feature type="compositionally biased region" description="Acidic residues" evidence="4">
    <location>
        <begin position="688"/>
        <end position="703"/>
    </location>
</feature>
<dbReference type="OrthoDB" id="277439at2759"/>
<feature type="compositionally biased region" description="Basic and acidic residues" evidence="4">
    <location>
        <begin position="540"/>
        <end position="553"/>
    </location>
</feature>
<dbReference type="GO" id="GO:0032040">
    <property type="term" value="C:small-subunit processome"/>
    <property type="evidence" value="ECO:0007669"/>
    <property type="project" value="InterPro"/>
</dbReference>
<dbReference type="GO" id="GO:0006364">
    <property type="term" value="P:rRNA processing"/>
    <property type="evidence" value="ECO:0007669"/>
    <property type="project" value="InterPro"/>
</dbReference>
<comment type="subcellular location">
    <subcellularLocation>
        <location evidence="1">Nucleus</location>
        <location evidence="1">Nucleolus</location>
    </subcellularLocation>
</comment>
<sequence length="913" mass="103333">MAETKRKRIDNGGKRKPIQSSSGNNKKRRKNKKDEKHSGPRLPNQLRKQIEFLNQNSEPVHSDEDDEEIDSDEEVGGLHINDDLYEYEEVIPEEESKKNRRFDPVDNLEYELPEGFKDENIGSDDNEEDDGEDNDGSRGNEDSELSGAEEDGKHSRLLQRITGMPSEAFDGKAVKKNLTVSEAYPESEFNPSRDALDGSGKIGMADLMGPLRGTAGYNKLNKRISQVEKKSMAILTPLAKVDQEKIERMNAYKITRKEVTKWEPLVKRNREAPTVFFGEQTDVGFATVGAIASEFTPRTEFEKKMASIVQDDEVVDAHMKDGARLLELNMISVEDVKDRQNHLAKMRSLLFRHEMKSKHIKKIKSKTYHRLKNKDKLKTTFSDEQLDPDSAKELAFKQELKRAEERMTLKHKNSSKWAKRAIRRGLANQDEGTRAAISNQLNQHAILTRKMKSMNDSSSSDDSSDFDDDDDLEAVANNDEPLKLVNKAKEKTLKIIEDEDEAPKSGVLALPFMVRGNERRKRAVDEEARLALKEYDSSLRELEENSDEAERSKKATSSGRRVFGSAAKNQSDEMSRMIKSNRVDRDRNSDSEDEFATEDFGDAVSGRNMVVSQKNVTGALSGRSNPGQEPDFKSFNDIVGEPDPKTTYDVAIFASNSFKKMKSENKKSSTNKNNSKAVDPALLLQETKEEDEDSGSESGEEMVDGILTSGTKQEYKLPSQADLIRNAFAGDDVEEEFEKEKLETLNEENPEPEKPTLVPGWGQWTHIQKKKGLPSWMVEEHAIAQKKREDALKERKDSHLKHVIISERLDKKAEKLHTATLPHPYTSQEQYERTLRVPLGPDFNPATKVGALIRPEVVKEPGVIIKPIEYEEVDPHGKSEEHKGKGKTQPKKNKPDKGKSVRKTKKVKTKTLQ</sequence>
<dbReference type="Gramene" id="RZC67703">
    <property type="protein sequence ID" value="RZC67703"/>
    <property type="gene ID" value="C5167_011397"/>
</dbReference>
<evidence type="ECO:0000313" key="5">
    <source>
        <dbReference type="EMBL" id="RZC67703.1"/>
    </source>
</evidence>
<organism evidence="5 6">
    <name type="scientific">Papaver somniferum</name>
    <name type="common">Opium poppy</name>
    <dbReference type="NCBI Taxonomy" id="3469"/>
    <lineage>
        <taxon>Eukaryota</taxon>
        <taxon>Viridiplantae</taxon>
        <taxon>Streptophyta</taxon>
        <taxon>Embryophyta</taxon>
        <taxon>Tracheophyta</taxon>
        <taxon>Spermatophyta</taxon>
        <taxon>Magnoliopsida</taxon>
        <taxon>Ranunculales</taxon>
        <taxon>Papaveraceae</taxon>
        <taxon>Papaveroideae</taxon>
        <taxon>Papaver</taxon>
    </lineage>
</organism>
<feature type="compositionally biased region" description="Acidic residues" evidence="4">
    <location>
        <begin position="83"/>
        <end position="93"/>
    </location>
</feature>
<feature type="compositionally biased region" description="Acidic residues" evidence="4">
    <location>
        <begin position="63"/>
        <end position="75"/>
    </location>
</feature>
<feature type="region of interest" description="Disordered" evidence="4">
    <location>
        <begin position="452"/>
        <end position="473"/>
    </location>
</feature>
<evidence type="ECO:0000256" key="2">
    <source>
        <dbReference type="ARBA" id="ARBA00022553"/>
    </source>
</evidence>
<evidence type="ECO:0000313" key="6">
    <source>
        <dbReference type="Proteomes" id="UP000316621"/>
    </source>
</evidence>
<dbReference type="OMA" id="QVIEPMD"/>
<dbReference type="PANTHER" id="PTHR14150">
    <property type="entry name" value="U3 SMALL NUCLEOLAR RNA-ASSOCIATED PROTEIN 14"/>
    <property type="match status" value="1"/>
</dbReference>
<dbReference type="EMBL" id="CM010720">
    <property type="protein sequence ID" value="RZC67703.1"/>
    <property type="molecule type" value="Genomic_DNA"/>
</dbReference>
<feature type="region of interest" description="Disordered" evidence="4">
    <location>
        <begin position="540"/>
        <end position="600"/>
    </location>
</feature>
<dbReference type="AlphaFoldDB" id="A0A4Y7K2W0"/>
<feature type="compositionally biased region" description="Basic and acidic residues" evidence="4">
    <location>
        <begin position="94"/>
        <end position="104"/>
    </location>
</feature>
<evidence type="ECO:0000256" key="4">
    <source>
        <dbReference type="SAM" id="MobiDB-lite"/>
    </source>
</evidence>
<reference evidence="5 6" key="1">
    <citation type="journal article" date="2018" name="Science">
        <title>The opium poppy genome and morphinan production.</title>
        <authorList>
            <person name="Guo L."/>
            <person name="Winzer T."/>
            <person name="Yang X."/>
            <person name="Li Y."/>
            <person name="Ning Z."/>
            <person name="He Z."/>
            <person name="Teodor R."/>
            <person name="Lu Y."/>
            <person name="Bowser T.A."/>
            <person name="Graham I.A."/>
            <person name="Ye K."/>
        </authorList>
    </citation>
    <scope>NUCLEOTIDE SEQUENCE [LARGE SCALE GENOMIC DNA]</scope>
    <source>
        <strain evidence="6">cv. HN1</strain>
        <tissue evidence="5">Leaves</tissue>
    </source>
</reference>
<keyword evidence="3" id="KW-0539">Nucleus</keyword>
<feature type="compositionally biased region" description="Basic and acidic residues" evidence="4">
    <location>
        <begin position="570"/>
        <end position="590"/>
    </location>
</feature>
<proteinExistence type="predicted"/>
<feature type="region of interest" description="Disordered" evidence="4">
    <location>
        <begin position="618"/>
        <end position="641"/>
    </location>
</feature>
<feature type="compositionally biased region" description="Acidic residues" evidence="4">
    <location>
        <begin position="121"/>
        <end position="134"/>
    </location>
</feature>
<gene>
    <name evidence="5" type="ORF">C5167_011397</name>
</gene>
<evidence type="ECO:0000256" key="1">
    <source>
        <dbReference type="ARBA" id="ARBA00004604"/>
    </source>
</evidence>
<protein>
    <submittedName>
        <fullName evidence="5">Uncharacterized protein</fullName>
    </submittedName>
</protein>
<dbReference type="Proteomes" id="UP000316621">
    <property type="component" value="Chromosome 6"/>
</dbReference>
<feature type="region of interest" description="Disordered" evidence="4">
    <location>
        <begin position="659"/>
        <end position="711"/>
    </location>
</feature>
<keyword evidence="2" id="KW-0597">Phosphoprotein</keyword>